<dbReference type="Proteomes" id="UP001168990">
    <property type="component" value="Unassembled WGS sequence"/>
</dbReference>
<sequence>MCCVKYKGSSYGGYLIKKNSTYFFLDFQNQCCNNSLTIIGYGYSTPVDEASLELRDSMRISAIGDELSAKSSSAPSGFTEMDEFMGNSWMNSDVKNNINNEDLSEMKDKCATSDGITDDTHMMPELKNKIYTSHILESEECVIENQIRILGEETGYVKRDSNIIKEIIQEDVNLSISDCNSFNDIQQTLVSIGCDQNCVESSGEKCNETNCTNNEDVDHVPSREITVNNSHLSSDDSLVRMNKKASIDIHLSKVPPIDGRKLRISPSKKNGVVTSKKHYCQFCQTTQTKYARHILKAHSDNVEVQKCLSFPVLSKERKREIAKLRKRGDFIHNTHANVNTEVLITCRRPRNNSKKNADEYVTCSNCLGSYSKRTLRIHFAKCDSMHKKGQRGQLMEGKGLSGDIHYRANAVMQRSIYPGFQDDAISSTIRYDELLILYGNKLCDKYTLEHQAAMIRIHLQLLARFKIEIKKINKKVTDLASVFLEGFLNVFNDEFTVAISKKALEDQTTNRRNKKIVLPSQEDISKLYTYLRERCEKAMVNLNEKFDISAWTQMSESVLILLIMFNRRRPGESERFLLENYQNQEKIDDALNLDIYNKVSKESQKQANQFVRIMCRGKLGRTVAALMHKFLLTYIDKILEYRKAARVSSDNPYLFAVPGDKYLKRRYFRACMLLNRFSKESGAKVPQSLRCTMLRKHIATYTAMLGLQDNKVKDLANFMGHHENIHKDV</sequence>
<evidence type="ECO:0000313" key="1">
    <source>
        <dbReference type="EMBL" id="KAK0169534.1"/>
    </source>
</evidence>
<protein>
    <submittedName>
        <fullName evidence="1">Uncharacterized protein</fullName>
    </submittedName>
</protein>
<organism evidence="1 2">
    <name type="scientific">Microctonus aethiopoides</name>
    <dbReference type="NCBI Taxonomy" id="144406"/>
    <lineage>
        <taxon>Eukaryota</taxon>
        <taxon>Metazoa</taxon>
        <taxon>Ecdysozoa</taxon>
        <taxon>Arthropoda</taxon>
        <taxon>Hexapoda</taxon>
        <taxon>Insecta</taxon>
        <taxon>Pterygota</taxon>
        <taxon>Neoptera</taxon>
        <taxon>Endopterygota</taxon>
        <taxon>Hymenoptera</taxon>
        <taxon>Apocrita</taxon>
        <taxon>Ichneumonoidea</taxon>
        <taxon>Braconidae</taxon>
        <taxon>Euphorinae</taxon>
        <taxon>Microctonus</taxon>
    </lineage>
</organism>
<proteinExistence type="predicted"/>
<reference evidence="1" key="2">
    <citation type="submission" date="2023-03" db="EMBL/GenBank/DDBJ databases">
        <authorList>
            <person name="Inwood S.N."/>
            <person name="Skelly J.G."/>
            <person name="Guhlin J."/>
            <person name="Harrop T.W.R."/>
            <person name="Goldson S.G."/>
            <person name="Dearden P.K."/>
        </authorList>
    </citation>
    <scope>NUCLEOTIDE SEQUENCE</scope>
    <source>
        <strain evidence="1">Irish</strain>
        <tissue evidence="1">Whole body</tissue>
    </source>
</reference>
<dbReference type="EMBL" id="JAQQBS010000170">
    <property type="protein sequence ID" value="KAK0169534.1"/>
    <property type="molecule type" value="Genomic_DNA"/>
</dbReference>
<dbReference type="AlphaFoldDB" id="A0AA39FHP8"/>
<gene>
    <name evidence="1" type="ORF">PV328_011916</name>
</gene>
<reference evidence="1" key="1">
    <citation type="journal article" date="2023" name="bioRxiv">
        <title>Scaffold-level genome assemblies of two parasitoid biocontrol wasps reveal the parthenogenesis mechanism and an associated novel virus.</title>
        <authorList>
            <person name="Inwood S."/>
            <person name="Skelly J."/>
            <person name="Guhlin J."/>
            <person name="Harrop T."/>
            <person name="Goldson S."/>
            <person name="Dearden P."/>
        </authorList>
    </citation>
    <scope>NUCLEOTIDE SEQUENCE</scope>
    <source>
        <strain evidence="1">Irish</strain>
        <tissue evidence="1">Whole body</tissue>
    </source>
</reference>
<comment type="caution">
    <text evidence="1">The sequence shown here is derived from an EMBL/GenBank/DDBJ whole genome shotgun (WGS) entry which is preliminary data.</text>
</comment>
<accession>A0AA39FHP8</accession>
<dbReference type="PANTHER" id="PTHR33480">
    <property type="entry name" value="SET DOMAIN-CONTAINING PROTEIN-RELATED"/>
    <property type="match status" value="1"/>
</dbReference>
<keyword evidence="2" id="KW-1185">Reference proteome</keyword>
<evidence type="ECO:0000313" key="2">
    <source>
        <dbReference type="Proteomes" id="UP001168990"/>
    </source>
</evidence>
<dbReference type="PANTHER" id="PTHR33480:SF1">
    <property type="entry name" value="TYR RECOMBINASE DOMAIN-CONTAINING PROTEIN"/>
    <property type="match status" value="1"/>
</dbReference>
<name>A0AA39FHP8_9HYME</name>